<dbReference type="OrthoDB" id="787137at2759"/>
<dbReference type="Pfam" id="PF01853">
    <property type="entry name" value="MOZ_SAS"/>
    <property type="match status" value="1"/>
</dbReference>
<accession>A0A9P7GFY0</accession>
<keyword evidence="12" id="KW-0012">Acyltransferase</keyword>
<evidence type="ECO:0000256" key="13">
    <source>
        <dbReference type="PIRSR" id="PIRSR602717-51"/>
    </source>
</evidence>
<dbReference type="InterPro" id="IPR016181">
    <property type="entry name" value="Acyl_CoA_acyltransferase"/>
</dbReference>
<dbReference type="Gene3D" id="1.10.10.10">
    <property type="entry name" value="Winged helix-like DNA-binding domain superfamily/Winged helix DNA-binding domain"/>
    <property type="match status" value="1"/>
</dbReference>
<comment type="subcellular location">
    <subcellularLocation>
        <location evidence="1">Nucleus</location>
    </subcellularLocation>
</comment>
<evidence type="ECO:0000256" key="14">
    <source>
        <dbReference type="SAM" id="MobiDB-lite"/>
    </source>
</evidence>
<dbReference type="GO" id="GO:0035267">
    <property type="term" value="C:NuA4 histone acetyltransferase complex"/>
    <property type="evidence" value="ECO:0007669"/>
    <property type="project" value="TreeGrafter"/>
</dbReference>
<keyword evidence="17" id="KW-1185">Reference proteome</keyword>
<dbReference type="GO" id="GO:0046972">
    <property type="term" value="F:histone H4K16 acetyltransferase activity"/>
    <property type="evidence" value="ECO:0007669"/>
    <property type="project" value="TreeGrafter"/>
</dbReference>
<dbReference type="PROSITE" id="PS51726">
    <property type="entry name" value="MYST_HAT"/>
    <property type="match status" value="1"/>
</dbReference>
<keyword evidence="9" id="KW-0805">Transcription regulation</keyword>
<evidence type="ECO:0000256" key="9">
    <source>
        <dbReference type="ARBA" id="ARBA00023015"/>
    </source>
</evidence>
<dbReference type="EC" id="2.3.1.48" evidence="3"/>
<comment type="caution">
    <text evidence="16">The sequence shown here is derived from an EMBL/GenBank/DDBJ whole genome shotgun (WGS) entry which is preliminary data.</text>
</comment>
<dbReference type="GO" id="GO:0005634">
    <property type="term" value="C:nucleus"/>
    <property type="evidence" value="ECO:0007669"/>
    <property type="project" value="UniProtKB-SubCell"/>
</dbReference>
<keyword evidence="4" id="KW-0808">Transferase</keyword>
<keyword evidence="7" id="KW-0862">Zinc</keyword>
<reference evidence="16" key="2">
    <citation type="submission" date="2021-10" db="EMBL/GenBank/DDBJ databases">
        <title>Phylogenomics reveals ancestral predisposition of the termite-cultivated fungus Termitomyces towards a domesticated lifestyle.</title>
        <authorList>
            <person name="Auxier B."/>
            <person name="Grum-Grzhimaylo A."/>
            <person name="Cardenas M.E."/>
            <person name="Lodge J.D."/>
            <person name="Laessoe T."/>
            <person name="Pedersen O."/>
            <person name="Smith M.E."/>
            <person name="Kuyper T.W."/>
            <person name="Franco-Molano E.A."/>
            <person name="Baroni T.J."/>
            <person name="Aanen D.K."/>
        </authorList>
    </citation>
    <scope>NUCLEOTIDE SEQUENCE</scope>
    <source>
        <strain evidence="16">D49</strain>
    </source>
</reference>
<evidence type="ECO:0000313" key="17">
    <source>
        <dbReference type="Proteomes" id="UP000717328"/>
    </source>
</evidence>
<evidence type="ECO:0000259" key="15">
    <source>
        <dbReference type="PROSITE" id="PS51726"/>
    </source>
</evidence>
<dbReference type="InterPro" id="IPR050603">
    <property type="entry name" value="MYST_HAT"/>
</dbReference>
<dbReference type="PANTHER" id="PTHR10615:SF219">
    <property type="entry name" value="HISTONE ACETYLTRANSFERASE KAT5"/>
    <property type="match status" value="1"/>
</dbReference>
<keyword evidence="5" id="KW-0479">Metal-binding</keyword>
<evidence type="ECO:0000256" key="8">
    <source>
        <dbReference type="ARBA" id="ARBA00022990"/>
    </source>
</evidence>
<evidence type="ECO:0000256" key="1">
    <source>
        <dbReference type="ARBA" id="ARBA00004123"/>
    </source>
</evidence>
<feature type="region of interest" description="Disordered" evidence="14">
    <location>
        <begin position="78"/>
        <end position="125"/>
    </location>
</feature>
<evidence type="ECO:0000256" key="12">
    <source>
        <dbReference type="ARBA" id="ARBA00023315"/>
    </source>
</evidence>
<dbReference type="AlphaFoldDB" id="A0A9P7GFY0"/>
<gene>
    <name evidence="16" type="ORF">H0H81_001669</name>
</gene>
<evidence type="ECO:0000256" key="7">
    <source>
        <dbReference type="ARBA" id="ARBA00022833"/>
    </source>
</evidence>
<dbReference type="Proteomes" id="UP000717328">
    <property type="component" value="Unassembled WGS sequence"/>
</dbReference>
<evidence type="ECO:0000256" key="2">
    <source>
        <dbReference type="ARBA" id="ARBA00010107"/>
    </source>
</evidence>
<keyword evidence="8" id="KW-0007">Acetylation</keyword>
<keyword evidence="11" id="KW-0539">Nucleus</keyword>
<keyword evidence="10" id="KW-0804">Transcription</keyword>
<dbReference type="PANTHER" id="PTHR10615">
    <property type="entry name" value="HISTONE ACETYLTRANSFERASE"/>
    <property type="match status" value="1"/>
</dbReference>
<evidence type="ECO:0000256" key="10">
    <source>
        <dbReference type="ARBA" id="ARBA00023163"/>
    </source>
</evidence>
<feature type="domain" description="MYST-type HAT" evidence="15">
    <location>
        <begin position="1"/>
        <end position="245"/>
    </location>
</feature>
<organism evidence="16 17">
    <name type="scientific">Sphagnurus paluster</name>
    <dbReference type="NCBI Taxonomy" id="117069"/>
    <lineage>
        <taxon>Eukaryota</taxon>
        <taxon>Fungi</taxon>
        <taxon>Dikarya</taxon>
        <taxon>Basidiomycota</taxon>
        <taxon>Agaricomycotina</taxon>
        <taxon>Agaricomycetes</taxon>
        <taxon>Agaricomycetidae</taxon>
        <taxon>Agaricales</taxon>
        <taxon>Tricholomatineae</taxon>
        <taxon>Lyophyllaceae</taxon>
        <taxon>Sphagnurus</taxon>
    </lineage>
</organism>
<dbReference type="SUPFAM" id="SSF55729">
    <property type="entry name" value="Acyl-CoA N-acyltransferases (Nat)"/>
    <property type="match status" value="1"/>
</dbReference>
<protein>
    <recommendedName>
        <fullName evidence="3">histone acetyltransferase</fullName>
        <ecNumber evidence="3">2.3.1.48</ecNumber>
    </recommendedName>
</protein>
<dbReference type="GO" id="GO:0008270">
    <property type="term" value="F:zinc ion binding"/>
    <property type="evidence" value="ECO:0007669"/>
    <property type="project" value="UniProtKB-KW"/>
</dbReference>
<evidence type="ECO:0000256" key="5">
    <source>
        <dbReference type="ARBA" id="ARBA00022723"/>
    </source>
</evidence>
<reference evidence="16" key="1">
    <citation type="submission" date="2021-02" db="EMBL/GenBank/DDBJ databases">
        <authorList>
            <person name="Nieuwenhuis M."/>
            <person name="Van De Peppel L.J.J."/>
        </authorList>
    </citation>
    <scope>NUCLEOTIDE SEQUENCE</scope>
    <source>
        <strain evidence="16">D49</strain>
    </source>
</reference>
<name>A0A9P7GFY0_9AGAR</name>
<keyword evidence="6" id="KW-0863">Zinc-finger</keyword>
<comment type="similarity">
    <text evidence="2">Belongs to the MYST (SAS/MOZ) family.</text>
</comment>
<dbReference type="GO" id="GO:0006355">
    <property type="term" value="P:regulation of DNA-templated transcription"/>
    <property type="evidence" value="ECO:0007669"/>
    <property type="project" value="InterPro"/>
</dbReference>
<dbReference type="Gene3D" id="3.40.630.30">
    <property type="match status" value="1"/>
</dbReference>
<dbReference type="InterPro" id="IPR002717">
    <property type="entry name" value="HAT_MYST-type"/>
</dbReference>
<evidence type="ECO:0000313" key="16">
    <source>
        <dbReference type="EMBL" id="KAG5649877.1"/>
    </source>
</evidence>
<dbReference type="EMBL" id="JABCKI010000655">
    <property type="protein sequence ID" value="KAG5649877.1"/>
    <property type="molecule type" value="Genomic_DNA"/>
</dbReference>
<sequence length="245" mass="26929">MTLPPYQRKGYGMLMIEFSYELSRRAGVIGTPERPLSDLGLRSYLAYWVSTLVRFFRHVLTALPPDIPKITSAGAFPGLVRSPSGDSDDHHALQDGNTSGNGSAYGNGNGSTAPPRKKKKTKGWAGEVEEVMPDSADIPFVYLDDPIFTTDRLFETELNDDGAAVTHVTVRCKLGDIARATNLRLEDAAFALNEVGLLMRRFADAEADAGDAAQRTVVISRAMVERVAKERNVKRTCMRMAHVRI</sequence>
<proteinExistence type="inferred from homology"/>
<evidence type="ECO:0000256" key="3">
    <source>
        <dbReference type="ARBA" id="ARBA00013184"/>
    </source>
</evidence>
<evidence type="ECO:0000256" key="4">
    <source>
        <dbReference type="ARBA" id="ARBA00022679"/>
    </source>
</evidence>
<evidence type="ECO:0000256" key="11">
    <source>
        <dbReference type="ARBA" id="ARBA00023242"/>
    </source>
</evidence>
<feature type="active site" description="Proton donor/acceptor" evidence="13">
    <location>
        <position position="33"/>
    </location>
</feature>
<evidence type="ECO:0000256" key="6">
    <source>
        <dbReference type="ARBA" id="ARBA00022771"/>
    </source>
</evidence>
<dbReference type="InterPro" id="IPR036388">
    <property type="entry name" value="WH-like_DNA-bd_sf"/>
</dbReference>